<name>A0ACC3DG47_9PEZI</name>
<feature type="non-terminal residue" evidence="1">
    <location>
        <position position="1"/>
    </location>
</feature>
<protein>
    <submittedName>
        <fullName evidence="1">Uncharacterized protein</fullName>
    </submittedName>
</protein>
<keyword evidence="2" id="KW-1185">Reference proteome</keyword>
<dbReference type="EMBL" id="JAWDJW010005008">
    <property type="protein sequence ID" value="KAK3070120.1"/>
    <property type="molecule type" value="Genomic_DNA"/>
</dbReference>
<gene>
    <name evidence="1" type="ORF">LTS18_000132</name>
</gene>
<evidence type="ECO:0000313" key="2">
    <source>
        <dbReference type="Proteomes" id="UP001186974"/>
    </source>
</evidence>
<accession>A0ACC3DG47</accession>
<organism evidence="1 2">
    <name type="scientific">Coniosporium uncinatum</name>
    <dbReference type="NCBI Taxonomy" id="93489"/>
    <lineage>
        <taxon>Eukaryota</taxon>
        <taxon>Fungi</taxon>
        <taxon>Dikarya</taxon>
        <taxon>Ascomycota</taxon>
        <taxon>Pezizomycotina</taxon>
        <taxon>Dothideomycetes</taxon>
        <taxon>Dothideomycetes incertae sedis</taxon>
        <taxon>Coniosporium</taxon>
    </lineage>
</organism>
<proteinExistence type="predicted"/>
<dbReference type="Proteomes" id="UP001186974">
    <property type="component" value="Unassembled WGS sequence"/>
</dbReference>
<reference evidence="1" key="1">
    <citation type="submission" date="2024-09" db="EMBL/GenBank/DDBJ databases">
        <title>Black Yeasts Isolated from many extreme environments.</title>
        <authorList>
            <person name="Coleine C."/>
            <person name="Stajich J.E."/>
            <person name="Selbmann L."/>
        </authorList>
    </citation>
    <scope>NUCLEOTIDE SEQUENCE</scope>
    <source>
        <strain evidence="1">CCFEE 5737</strain>
    </source>
</reference>
<evidence type="ECO:0000313" key="1">
    <source>
        <dbReference type="EMBL" id="KAK3070120.1"/>
    </source>
</evidence>
<comment type="caution">
    <text evidence="1">The sequence shown here is derived from an EMBL/GenBank/DDBJ whole genome shotgun (WGS) entry which is preliminary data.</text>
</comment>
<sequence length="199" mass="22510">WTADAIEPLSIYDLLTDMNQYPFLDSKVRPVFTTELGDITPRVREERVIDISSSPLILGRELRNKLDYLHMAGELDGGLPIVRDHVLTGLIPAPDLEFALDKLENEDNSLCLMATQVRWAGEEGDPGFDGSAEFDRTDFTPYIDPAPMALDIHSPMDLVYECFVKLGLRYICVVRDGKYVGLVHKKAFVRYCKELEEGK</sequence>